<evidence type="ECO:0000259" key="11">
    <source>
        <dbReference type="PROSITE" id="PS50110"/>
    </source>
</evidence>
<feature type="domain" description="Response regulatory" evidence="11">
    <location>
        <begin position="10"/>
        <end position="163"/>
    </location>
</feature>
<feature type="domain" description="Histidine kinase" evidence="10">
    <location>
        <begin position="314"/>
        <end position="527"/>
    </location>
</feature>
<evidence type="ECO:0000256" key="6">
    <source>
        <dbReference type="ARBA" id="ARBA00022777"/>
    </source>
</evidence>
<comment type="catalytic activity">
    <reaction evidence="1">
        <text>ATP + protein L-histidine = ADP + protein N-phospho-L-histidine.</text>
        <dbReference type="EC" id="2.7.13.3"/>
    </reaction>
</comment>
<dbReference type="PANTHER" id="PTHR43065">
    <property type="entry name" value="SENSOR HISTIDINE KINASE"/>
    <property type="match status" value="1"/>
</dbReference>
<dbReference type="InterPro" id="IPR000014">
    <property type="entry name" value="PAS"/>
</dbReference>
<dbReference type="PRINTS" id="PR00344">
    <property type="entry name" value="BCTRLSENSOR"/>
</dbReference>
<dbReference type="PANTHER" id="PTHR43065:SF10">
    <property type="entry name" value="PEROXIDE STRESS-ACTIVATED HISTIDINE KINASE MAK3"/>
    <property type="match status" value="1"/>
</dbReference>
<dbReference type="Gene3D" id="3.30.565.10">
    <property type="entry name" value="Histidine kinase-like ATPase, C-terminal domain"/>
    <property type="match status" value="1"/>
</dbReference>
<dbReference type="GO" id="GO:0005524">
    <property type="term" value="F:ATP binding"/>
    <property type="evidence" value="ECO:0007669"/>
    <property type="project" value="UniProtKB-KW"/>
</dbReference>
<dbReference type="InterPro" id="IPR035965">
    <property type="entry name" value="PAS-like_dom_sf"/>
</dbReference>
<dbReference type="InterPro" id="IPR004358">
    <property type="entry name" value="Sig_transdc_His_kin-like_C"/>
</dbReference>
<organism evidence="12 13">
    <name type="scientific">Desulfonema limicola</name>
    <dbReference type="NCBI Taxonomy" id="45656"/>
    <lineage>
        <taxon>Bacteria</taxon>
        <taxon>Pseudomonadati</taxon>
        <taxon>Thermodesulfobacteriota</taxon>
        <taxon>Desulfobacteria</taxon>
        <taxon>Desulfobacterales</taxon>
        <taxon>Desulfococcaceae</taxon>
        <taxon>Desulfonema</taxon>
    </lineage>
</organism>
<evidence type="ECO:0000256" key="5">
    <source>
        <dbReference type="ARBA" id="ARBA00022741"/>
    </source>
</evidence>
<dbReference type="InterPro" id="IPR036097">
    <property type="entry name" value="HisK_dim/P_sf"/>
</dbReference>
<name>A0A975BDB9_9BACT</name>
<dbReference type="AlphaFoldDB" id="A0A975BDB9"/>
<evidence type="ECO:0000256" key="8">
    <source>
        <dbReference type="ARBA" id="ARBA00023012"/>
    </source>
</evidence>
<keyword evidence="6 12" id="KW-0418">Kinase</keyword>
<dbReference type="Gene3D" id="1.10.287.130">
    <property type="match status" value="1"/>
</dbReference>
<dbReference type="NCBIfam" id="TIGR00229">
    <property type="entry name" value="sensory_box"/>
    <property type="match status" value="1"/>
</dbReference>
<dbReference type="Pfam" id="PF00512">
    <property type="entry name" value="HisKA"/>
    <property type="match status" value="1"/>
</dbReference>
<keyword evidence="8" id="KW-0902">Two-component regulatory system</keyword>
<dbReference type="PROSITE" id="PS50110">
    <property type="entry name" value="RESPONSE_REGULATORY"/>
    <property type="match status" value="1"/>
</dbReference>
<dbReference type="Gene3D" id="3.40.50.2300">
    <property type="match status" value="1"/>
</dbReference>
<dbReference type="InterPro" id="IPR003594">
    <property type="entry name" value="HATPase_dom"/>
</dbReference>
<protein>
    <recommendedName>
        <fullName evidence="2">histidine kinase</fullName>
        <ecNumber evidence="2">2.7.13.3</ecNumber>
    </recommendedName>
</protein>
<evidence type="ECO:0000256" key="3">
    <source>
        <dbReference type="ARBA" id="ARBA00022553"/>
    </source>
</evidence>
<evidence type="ECO:0000256" key="9">
    <source>
        <dbReference type="PROSITE-ProRule" id="PRU00169"/>
    </source>
</evidence>
<feature type="modified residue" description="4-aspartylphosphate" evidence="9">
    <location>
        <position position="94"/>
    </location>
</feature>
<dbReference type="EMBL" id="CP061799">
    <property type="protein sequence ID" value="QTA83208.1"/>
    <property type="molecule type" value="Genomic_DNA"/>
</dbReference>
<dbReference type="EC" id="2.7.13.3" evidence="2"/>
<dbReference type="PROSITE" id="PS50109">
    <property type="entry name" value="HIS_KIN"/>
    <property type="match status" value="1"/>
</dbReference>
<dbReference type="CDD" id="cd00082">
    <property type="entry name" value="HisKA"/>
    <property type="match status" value="1"/>
</dbReference>
<evidence type="ECO:0000313" key="13">
    <source>
        <dbReference type="Proteomes" id="UP000663720"/>
    </source>
</evidence>
<evidence type="ECO:0000256" key="2">
    <source>
        <dbReference type="ARBA" id="ARBA00012438"/>
    </source>
</evidence>
<dbReference type="InterPro" id="IPR011006">
    <property type="entry name" value="CheY-like_superfamily"/>
</dbReference>
<dbReference type="InterPro" id="IPR036890">
    <property type="entry name" value="HATPase_C_sf"/>
</dbReference>
<keyword evidence="5" id="KW-0547">Nucleotide-binding</keyword>
<evidence type="ECO:0000313" key="12">
    <source>
        <dbReference type="EMBL" id="QTA83208.1"/>
    </source>
</evidence>
<evidence type="ECO:0000256" key="4">
    <source>
        <dbReference type="ARBA" id="ARBA00022679"/>
    </source>
</evidence>
<dbReference type="InterPro" id="IPR005467">
    <property type="entry name" value="His_kinase_dom"/>
</dbReference>
<evidence type="ECO:0000256" key="7">
    <source>
        <dbReference type="ARBA" id="ARBA00022840"/>
    </source>
</evidence>
<dbReference type="SUPFAM" id="SSF55785">
    <property type="entry name" value="PYP-like sensor domain (PAS domain)"/>
    <property type="match status" value="1"/>
</dbReference>
<dbReference type="SMART" id="SM00388">
    <property type="entry name" value="HisKA"/>
    <property type="match status" value="1"/>
</dbReference>
<dbReference type="KEGG" id="dli:dnl_56040"/>
<proteinExistence type="predicted"/>
<reference evidence="12" key="1">
    <citation type="journal article" date="2021" name="Microb. Physiol.">
        <title>Proteogenomic Insights into the Physiology of Marine, Sulfate-Reducing, Filamentous Desulfonema limicola and Desulfonema magnum.</title>
        <authorList>
            <person name="Schnaars V."/>
            <person name="Wohlbrand L."/>
            <person name="Scheve S."/>
            <person name="Hinrichs C."/>
            <person name="Reinhardt R."/>
            <person name="Rabus R."/>
        </authorList>
    </citation>
    <scope>NUCLEOTIDE SEQUENCE</scope>
    <source>
        <strain evidence="12">5ac10</strain>
    </source>
</reference>
<dbReference type="Pfam" id="PF00072">
    <property type="entry name" value="Response_reg"/>
    <property type="match status" value="1"/>
</dbReference>
<dbReference type="Pfam" id="PF02518">
    <property type="entry name" value="HATPase_c"/>
    <property type="match status" value="1"/>
</dbReference>
<evidence type="ECO:0000256" key="1">
    <source>
        <dbReference type="ARBA" id="ARBA00000085"/>
    </source>
</evidence>
<dbReference type="Proteomes" id="UP000663720">
    <property type="component" value="Chromosome"/>
</dbReference>
<dbReference type="Gene3D" id="3.30.450.20">
    <property type="entry name" value="PAS domain"/>
    <property type="match status" value="1"/>
</dbReference>
<dbReference type="SMART" id="SM00387">
    <property type="entry name" value="HATPase_c"/>
    <property type="match status" value="1"/>
</dbReference>
<dbReference type="SUPFAM" id="SSF47384">
    <property type="entry name" value="Homodimeric domain of signal transducing histidine kinase"/>
    <property type="match status" value="1"/>
</dbReference>
<evidence type="ECO:0000259" key="10">
    <source>
        <dbReference type="PROSITE" id="PS50109"/>
    </source>
</evidence>
<dbReference type="InterPro" id="IPR003661">
    <property type="entry name" value="HisK_dim/P_dom"/>
</dbReference>
<gene>
    <name evidence="12" type="ORF">dnl_56040</name>
</gene>
<dbReference type="RefSeq" id="WP_207689020.1">
    <property type="nucleotide sequence ID" value="NZ_CP061799.1"/>
</dbReference>
<keyword evidence="3 9" id="KW-0597">Phosphoprotein</keyword>
<dbReference type="GO" id="GO:0000155">
    <property type="term" value="F:phosphorelay sensor kinase activity"/>
    <property type="evidence" value="ECO:0007669"/>
    <property type="project" value="InterPro"/>
</dbReference>
<keyword evidence="13" id="KW-1185">Reference proteome</keyword>
<sequence>MTVIHSERPRILIADDDKSILSLYSKVLAGNKTAQAMFTDATLEGLACKLFGKTEKDERALSFDLTTCHQAEEALEKVQESINNQDPFSVAFLDVRMPPGPDGIWAAQEIRKIDPHVEIVIVTGYSDIHPREIAKKVPPAHKLLYLQKPFHTYELEQFAFSLSVKWNSEKELADSEKRFRTLVEGSPIGTVIIQDGMIMYQNRAMKVFSKYLPESMMLKDFNAHPDDLQKLIYLDKCMNQKEFHPFECEIRFIPFGMKNIDHNIKWVHCTCSQVEFAGIKSAILNMMDMTRIKELEKLAMMREKMVSLGHVATGIAHEIRNPLSGITIFLDAIKETFEEIDDTEDIEELLDHALSAADKIESVIKRVLDFSKFSNPRLKLTDINIPINDAISLSKVTLRKAGIKFKADLLPNAPKIYIDAQLIEQVILNLITNAADALKDIDVKKNILIKTLADKKKLYIIVADSGKGISDDLKEKIFDPFFSTKKNGTGIGLSICQRIIIDHGGTIQAGSLKMGGTQFKISIPIEKRNNSR</sequence>
<dbReference type="SUPFAM" id="SSF55874">
    <property type="entry name" value="ATPase domain of HSP90 chaperone/DNA topoisomerase II/histidine kinase"/>
    <property type="match status" value="1"/>
</dbReference>
<keyword evidence="4" id="KW-0808">Transferase</keyword>
<dbReference type="InterPro" id="IPR001789">
    <property type="entry name" value="Sig_transdc_resp-reg_receiver"/>
</dbReference>
<keyword evidence="7" id="KW-0067">ATP-binding</keyword>
<accession>A0A975BDB9</accession>
<dbReference type="SUPFAM" id="SSF52172">
    <property type="entry name" value="CheY-like"/>
    <property type="match status" value="1"/>
</dbReference>